<evidence type="ECO:0000256" key="9">
    <source>
        <dbReference type="PROSITE-ProRule" id="PRU10040"/>
    </source>
</evidence>
<accession>A0A5E4GCA5</accession>
<evidence type="ECO:0000256" key="3">
    <source>
        <dbReference type="ARBA" id="ARBA00008891"/>
    </source>
</evidence>
<dbReference type="EMBL" id="CABIKO010000517">
    <property type="protein sequence ID" value="VVA37240.1"/>
    <property type="molecule type" value="Genomic_DNA"/>
</dbReference>
<dbReference type="InParanoid" id="A0A5E4GCA5"/>
<dbReference type="InterPro" id="IPR033131">
    <property type="entry name" value="Pectinesterase_Asp_AS"/>
</dbReference>
<keyword evidence="7 10" id="KW-0063">Aspartyl esterase</keyword>
<dbReference type="Gramene" id="VVA37240">
    <property type="protein sequence ID" value="VVA37240"/>
    <property type="gene ID" value="Prudul26B023226"/>
</dbReference>
<feature type="domain" description="Pectinesterase catalytic" evidence="11">
    <location>
        <begin position="54"/>
        <end position="210"/>
    </location>
</feature>
<evidence type="ECO:0000313" key="13">
    <source>
        <dbReference type="Proteomes" id="UP000327085"/>
    </source>
</evidence>
<evidence type="ECO:0000256" key="5">
    <source>
        <dbReference type="ARBA" id="ARBA00022512"/>
    </source>
</evidence>
<dbReference type="EC" id="3.1.1.11" evidence="4 10"/>
<name>A0A5E4GCA5_PRUDU</name>
<dbReference type="PROSITE" id="PS00503">
    <property type="entry name" value="PECTINESTERASE_2"/>
    <property type="match status" value="1"/>
</dbReference>
<evidence type="ECO:0000256" key="6">
    <source>
        <dbReference type="ARBA" id="ARBA00022801"/>
    </source>
</evidence>
<proteinExistence type="inferred from homology"/>
<comment type="similarity">
    <text evidence="3">Belongs to the pectinesterase family.</text>
</comment>
<dbReference type="Gene3D" id="2.160.20.10">
    <property type="entry name" value="Single-stranded right-handed beta-helix, Pectin lyase-like"/>
    <property type="match status" value="1"/>
</dbReference>
<evidence type="ECO:0000256" key="4">
    <source>
        <dbReference type="ARBA" id="ARBA00013229"/>
    </source>
</evidence>
<keyword evidence="6 10" id="KW-0378">Hydrolase</keyword>
<evidence type="ECO:0000313" key="12">
    <source>
        <dbReference type="EMBL" id="VVA37240.1"/>
    </source>
</evidence>
<dbReference type="Pfam" id="PF01095">
    <property type="entry name" value="Pectinesterase"/>
    <property type="match status" value="1"/>
</dbReference>
<dbReference type="UniPathway" id="UPA00545">
    <property type="reaction ID" value="UER00823"/>
</dbReference>
<evidence type="ECO:0000256" key="1">
    <source>
        <dbReference type="ARBA" id="ARBA00004191"/>
    </source>
</evidence>
<evidence type="ECO:0000256" key="7">
    <source>
        <dbReference type="ARBA" id="ARBA00023085"/>
    </source>
</evidence>
<comment type="pathway">
    <text evidence="2 10">Glycan metabolism; pectin degradation; 2-dehydro-3-deoxy-D-gluconate from pectin: step 1/5.</text>
</comment>
<evidence type="ECO:0000259" key="11">
    <source>
        <dbReference type="Pfam" id="PF01095"/>
    </source>
</evidence>
<dbReference type="GO" id="GO:0030599">
    <property type="term" value="F:pectinesterase activity"/>
    <property type="evidence" value="ECO:0007669"/>
    <property type="project" value="UniProtKB-UniRule"/>
</dbReference>
<comment type="subcellular location">
    <subcellularLocation>
        <location evidence="1">Secreted</location>
        <location evidence="1">Cell wall</location>
    </subcellularLocation>
</comment>
<dbReference type="GO" id="GO:0042545">
    <property type="term" value="P:cell wall modification"/>
    <property type="evidence" value="ECO:0007669"/>
    <property type="project" value="UniProtKB-UniRule"/>
</dbReference>
<dbReference type="AlphaFoldDB" id="A0A5E4GCA5"/>
<evidence type="ECO:0000256" key="8">
    <source>
        <dbReference type="ARBA" id="ARBA00047928"/>
    </source>
</evidence>
<dbReference type="InterPro" id="IPR000070">
    <property type="entry name" value="Pectinesterase_cat"/>
</dbReference>
<evidence type="ECO:0000256" key="10">
    <source>
        <dbReference type="RuleBase" id="RU000589"/>
    </source>
</evidence>
<reference evidence="13" key="1">
    <citation type="journal article" date="2020" name="Plant J.">
        <title>Transposons played a major role in the diversification between the closely related almond and peach genomes: results from the almond genome sequence.</title>
        <authorList>
            <person name="Alioto T."/>
            <person name="Alexiou K.G."/>
            <person name="Bardil A."/>
            <person name="Barteri F."/>
            <person name="Castanera R."/>
            <person name="Cruz F."/>
            <person name="Dhingra A."/>
            <person name="Duval H."/>
            <person name="Fernandez I Marti A."/>
            <person name="Frias L."/>
            <person name="Galan B."/>
            <person name="Garcia J.L."/>
            <person name="Howad W."/>
            <person name="Gomez-Garrido J."/>
            <person name="Gut M."/>
            <person name="Julca I."/>
            <person name="Morata J."/>
            <person name="Puigdomenech P."/>
            <person name="Ribeca P."/>
            <person name="Rubio Cabetas M.J."/>
            <person name="Vlasova A."/>
            <person name="Wirthensohn M."/>
            <person name="Garcia-Mas J."/>
            <person name="Gabaldon T."/>
            <person name="Casacuberta J.M."/>
            <person name="Arus P."/>
        </authorList>
    </citation>
    <scope>NUCLEOTIDE SEQUENCE [LARGE SCALE GENOMIC DNA]</scope>
    <source>
        <strain evidence="13">cv. Texas</strain>
    </source>
</reference>
<dbReference type="InterPro" id="IPR012334">
    <property type="entry name" value="Pectin_lyas_fold"/>
</dbReference>
<sequence length="251" mass="27699">MRILDTFTSVASVKLAGFRAVTAIHANCWGTIGAKVADLTAVVDDWKRFKSLSNSKTITDAVNRILAGNTKSVIVYIGGGEYNEKITILRNKPFVIFYGSPTNMPTLTFASTFQKYGTVNSATVIVEADYFVATNLIIKVQFFAKAIWEKSGVQTVALRVSGNKSALYNCRLIGFQDTRCDDMGNHFFKDCYIEGTVDFIFGSGKSINTNSKEDELESALYKASMGTYKTLIIAIVKACVEGDKPMRLIYF</sequence>
<gene>
    <name evidence="12" type="ORF">ALMOND_2B023226</name>
</gene>
<evidence type="ECO:0000256" key="2">
    <source>
        <dbReference type="ARBA" id="ARBA00005184"/>
    </source>
</evidence>
<dbReference type="Proteomes" id="UP000327085">
    <property type="component" value="Chromosome 3"/>
</dbReference>
<dbReference type="SUPFAM" id="SSF51126">
    <property type="entry name" value="Pectin lyase-like"/>
    <property type="match status" value="1"/>
</dbReference>
<dbReference type="PANTHER" id="PTHR31321">
    <property type="entry name" value="ACYL-COA THIOESTER HYDROLASE YBHC-RELATED"/>
    <property type="match status" value="1"/>
</dbReference>
<comment type="catalytic activity">
    <reaction evidence="8 10">
        <text>[(1-&gt;4)-alpha-D-galacturonosyl methyl ester](n) + n H2O = [(1-&gt;4)-alpha-D-galacturonosyl](n) + n methanol + n H(+)</text>
        <dbReference type="Rhea" id="RHEA:22380"/>
        <dbReference type="Rhea" id="RHEA-COMP:14570"/>
        <dbReference type="Rhea" id="RHEA-COMP:14573"/>
        <dbReference type="ChEBI" id="CHEBI:15377"/>
        <dbReference type="ChEBI" id="CHEBI:15378"/>
        <dbReference type="ChEBI" id="CHEBI:17790"/>
        <dbReference type="ChEBI" id="CHEBI:140522"/>
        <dbReference type="ChEBI" id="CHEBI:140523"/>
        <dbReference type="EC" id="3.1.1.11"/>
    </reaction>
</comment>
<organism evidence="12 13">
    <name type="scientific">Prunus dulcis</name>
    <name type="common">Almond</name>
    <name type="synonym">Amygdalus dulcis</name>
    <dbReference type="NCBI Taxonomy" id="3755"/>
    <lineage>
        <taxon>Eukaryota</taxon>
        <taxon>Viridiplantae</taxon>
        <taxon>Streptophyta</taxon>
        <taxon>Embryophyta</taxon>
        <taxon>Tracheophyta</taxon>
        <taxon>Spermatophyta</taxon>
        <taxon>Magnoliopsida</taxon>
        <taxon>eudicotyledons</taxon>
        <taxon>Gunneridae</taxon>
        <taxon>Pentapetalae</taxon>
        <taxon>rosids</taxon>
        <taxon>fabids</taxon>
        <taxon>Rosales</taxon>
        <taxon>Rosaceae</taxon>
        <taxon>Amygdaloideae</taxon>
        <taxon>Amygdaleae</taxon>
        <taxon>Prunus</taxon>
    </lineage>
</organism>
<keyword evidence="5" id="KW-0134">Cell wall</keyword>
<keyword evidence="5" id="KW-0964">Secreted</keyword>
<dbReference type="PANTHER" id="PTHR31321:SF87">
    <property type="entry name" value="PECTINESTERASE 63-RELATED"/>
    <property type="match status" value="1"/>
</dbReference>
<protein>
    <recommendedName>
        <fullName evidence="4 10">Pectinesterase</fullName>
        <ecNumber evidence="4 10">3.1.1.11</ecNumber>
    </recommendedName>
</protein>
<dbReference type="GO" id="GO:0045490">
    <property type="term" value="P:pectin catabolic process"/>
    <property type="evidence" value="ECO:0007669"/>
    <property type="project" value="UniProtKB-UniRule"/>
</dbReference>
<dbReference type="InterPro" id="IPR011050">
    <property type="entry name" value="Pectin_lyase_fold/virulence"/>
</dbReference>
<feature type="active site" evidence="9">
    <location>
        <position position="198"/>
    </location>
</feature>